<dbReference type="Proteomes" id="UP000049983">
    <property type="component" value="Unassembled WGS sequence"/>
</dbReference>
<dbReference type="SUPFAM" id="SSF48452">
    <property type="entry name" value="TPR-like"/>
    <property type="match status" value="1"/>
</dbReference>
<evidence type="ECO:0000259" key="1">
    <source>
        <dbReference type="Pfam" id="PF04542"/>
    </source>
</evidence>
<proteinExistence type="predicted"/>
<reference evidence="5" key="1">
    <citation type="submission" date="2015-07" db="EMBL/GenBank/DDBJ databases">
        <authorList>
            <person name="Rodrigo-Torres Lidia"/>
            <person name="Arahal R.David."/>
        </authorList>
    </citation>
    <scope>NUCLEOTIDE SEQUENCE [LARGE SCALE GENOMIC DNA]</scope>
    <source>
        <strain evidence="5">CECT 5096</strain>
    </source>
</reference>
<dbReference type="Gene3D" id="1.25.40.10">
    <property type="entry name" value="Tetratricopeptide repeat domain"/>
    <property type="match status" value="1"/>
</dbReference>
<dbReference type="OrthoDB" id="9780299at2"/>
<dbReference type="InterPro" id="IPR013325">
    <property type="entry name" value="RNA_pol_sigma_r2"/>
</dbReference>
<organism evidence="4 5">
    <name type="scientific">Roseibium album</name>
    <dbReference type="NCBI Taxonomy" id="311410"/>
    <lineage>
        <taxon>Bacteria</taxon>
        <taxon>Pseudomonadati</taxon>
        <taxon>Pseudomonadota</taxon>
        <taxon>Alphaproteobacteria</taxon>
        <taxon>Hyphomicrobiales</taxon>
        <taxon>Stappiaceae</taxon>
        <taxon>Roseibium</taxon>
    </lineage>
</organism>
<dbReference type="Gene3D" id="1.10.10.10">
    <property type="entry name" value="Winged helix-like DNA-binding domain superfamily/Winged helix DNA-binding domain"/>
    <property type="match status" value="1"/>
</dbReference>
<dbReference type="InterPro" id="IPR014284">
    <property type="entry name" value="RNA_pol_sigma-70_dom"/>
</dbReference>
<gene>
    <name evidence="4" type="ORF">LA5096_05507</name>
</gene>
<dbReference type="InterPro" id="IPR013249">
    <property type="entry name" value="RNA_pol_sigma70_r4_t2"/>
</dbReference>
<name>A0A0M7ASU2_9HYPH</name>
<dbReference type="SUPFAM" id="SSF88946">
    <property type="entry name" value="Sigma2 domain of RNA polymerase sigma factors"/>
    <property type="match status" value="1"/>
</dbReference>
<dbReference type="RefSeq" id="WP_055119905.1">
    <property type="nucleotide sequence ID" value="NZ_CXWA01000009.1"/>
</dbReference>
<accession>A0A0M7ASU2</accession>
<feature type="domain" description="RNA polymerase sigma-70 region 2" evidence="1">
    <location>
        <begin position="11"/>
        <end position="76"/>
    </location>
</feature>
<dbReference type="STRING" id="311410.LA5095_04932"/>
<dbReference type="InterPro" id="IPR013324">
    <property type="entry name" value="RNA_pol_sigma_r3/r4-like"/>
</dbReference>
<dbReference type="EMBL" id="CXWC01000015">
    <property type="protein sequence ID" value="CTQ78215.1"/>
    <property type="molecule type" value="Genomic_DNA"/>
</dbReference>
<evidence type="ECO:0000259" key="3">
    <source>
        <dbReference type="Pfam" id="PF20239"/>
    </source>
</evidence>
<dbReference type="InterPro" id="IPR007627">
    <property type="entry name" value="RNA_pol_sigma70_r2"/>
</dbReference>
<dbReference type="Pfam" id="PF08281">
    <property type="entry name" value="Sigma70_r4_2"/>
    <property type="match status" value="1"/>
</dbReference>
<dbReference type="InterPro" id="IPR036388">
    <property type="entry name" value="WH-like_DNA-bd_sf"/>
</dbReference>
<dbReference type="Gene3D" id="1.10.1740.10">
    <property type="match status" value="1"/>
</dbReference>
<feature type="domain" description="DUF6596" evidence="3">
    <location>
        <begin position="184"/>
        <end position="284"/>
    </location>
</feature>
<protein>
    <submittedName>
        <fullName evidence="4">RNA polymerase sigma factor</fullName>
    </submittedName>
</protein>
<dbReference type="GO" id="GO:0003677">
    <property type="term" value="F:DNA binding"/>
    <property type="evidence" value="ECO:0007669"/>
    <property type="project" value="InterPro"/>
</dbReference>
<dbReference type="AlphaFoldDB" id="A0A0M7ASU2"/>
<sequence>MPSAWLSTHLRASRPRVLAALNRAFGDIDVAEDAFQEASLKALKTWQQDDIPKDPAAWLIVAGRNAGIDAFRKKRRETLTAPEDLEPVHDGVHPEEELTLSLDRSVYRDDVLRLLFTCCHPVLRRDQQIALALKIVAGLSVDEIARAFLVQPKTMEQRITRAKKRLQAARLRYEDPDGAERSARFSVVANAIYLVFNEGYSASQGSELIRETLCEEAIRLARLLVRLFPGEPELRGLLALCLIQHSRRRARLSATGQAITLEQQDRLQWDRTLIAEGIILLEAALRKATPGPLQIEAAIAATHTRAARYDETDWAELDRLYRALEIIRPSPVVSLNRAVVIAKLKGPEEALGQLEQLAAPLERYASYHATTAALLTELKQFSKARKAYEAAIQHAGTEVERQHICSKLDALRSRVPGL</sequence>
<dbReference type="Pfam" id="PF04542">
    <property type="entry name" value="Sigma70_r2"/>
    <property type="match status" value="1"/>
</dbReference>
<dbReference type="Pfam" id="PF20239">
    <property type="entry name" value="DUF6596"/>
    <property type="match status" value="1"/>
</dbReference>
<feature type="domain" description="RNA polymerase sigma factor 70 region 4 type 2" evidence="2">
    <location>
        <begin position="115"/>
        <end position="166"/>
    </location>
</feature>
<dbReference type="NCBIfam" id="TIGR02937">
    <property type="entry name" value="sigma70-ECF"/>
    <property type="match status" value="1"/>
</dbReference>
<dbReference type="SUPFAM" id="SSF88659">
    <property type="entry name" value="Sigma3 and sigma4 domains of RNA polymerase sigma factors"/>
    <property type="match status" value="1"/>
</dbReference>
<dbReference type="GO" id="GO:0006352">
    <property type="term" value="P:DNA-templated transcription initiation"/>
    <property type="evidence" value="ECO:0007669"/>
    <property type="project" value="InterPro"/>
</dbReference>
<dbReference type="PANTHER" id="PTHR47756">
    <property type="entry name" value="BLL6612 PROTEIN-RELATED"/>
    <property type="match status" value="1"/>
</dbReference>
<dbReference type="PANTHER" id="PTHR47756:SF1">
    <property type="entry name" value="BLL0085 PROTEIN"/>
    <property type="match status" value="1"/>
</dbReference>
<keyword evidence="5" id="KW-1185">Reference proteome</keyword>
<evidence type="ECO:0000259" key="2">
    <source>
        <dbReference type="Pfam" id="PF08281"/>
    </source>
</evidence>
<evidence type="ECO:0000313" key="4">
    <source>
        <dbReference type="EMBL" id="CTQ78215.1"/>
    </source>
</evidence>
<dbReference type="InterPro" id="IPR011990">
    <property type="entry name" value="TPR-like_helical_dom_sf"/>
</dbReference>
<dbReference type="GeneID" id="97672753"/>
<evidence type="ECO:0000313" key="5">
    <source>
        <dbReference type="Proteomes" id="UP000049983"/>
    </source>
</evidence>
<dbReference type="InterPro" id="IPR046531">
    <property type="entry name" value="DUF6596"/>
</dbReference>
<dbReference type="GO" id="GO:0016987">
    <property type="term" value="F:sigma factor activity"/>
    <property type="evidence" value="ECO:0007669"/>
    <property type="project" value="InterPro"/>
</dbReference>